<protein>
    <recommendedName>
        <fullName evidence="7 10">Ribulose-phosphate 3-epimerase</fullName>
        <ecNumber evidence="7 10">5.1.3.1</ecNumber>
    </recommendedName>
</protein>
<comment type="cofactor">
    <cofactor evidence="2">
        <name>Mn(2+)</name>
        <dbReference type="ChEBI" id="CHEBI:29035"/>
    </cofactor>
</comment>
<evidence type="ECO:0000313" key="16">
    <source>
        <dbReference type="Proteomes" id="UP000255233"/>
    </source>
</evidence>
<dbReference type="Proteomes" id="UP000255233">
    <property type="component" value="Unassembled WGS sequence"/>
</dbReference>
<dbReference type="GO" id="GO:0046872">
    <property type="term" value="F:metal ion binding"/>
    <property type="evidence" value="ECO:0007669"/>
    <property type="project" value="UniProtKB-UniRule"/>
</dbReference>
<evidence type="ECO:0000256" key="5">
    <source>
        <dbReference type="ARBA" id="ARBA00001954"/>
    </source>
</evidence>
<gene>
    <name evidence="10 15" type="primary">rpe</name>
    <name evidence="15" type="ORF">NCTC11190_01913</name>
</gene>
<evidence type="ECO:0000256" key="11">
    <source>
        <dbReference type="PIRNR" id="PIRNR001461"/>
    </source>
</evidence>
<comment type="similarity">
    <text evidence="6 10 11">Belongs to the ribulose-phosphate 3-epimerase family.</text>
</comment>
<dbReference type="PIRSF" id="PIRSF001461">
    <property type="entry name" value="RPE"/>
    <property type="match status" value="1"/>
</dbReference>
<feature type="active site" description="Proton donor" evidence="10 12">
    <location>
        <position position="175"/>
    </location>
</feature>
<evidence type="ECO:0000256" key="7">
    <source>
        <dbReference type="ARBA" id="ARBA00013188"/>
    </source>
</evidence>
<dbReference type="CDD" id="cd00429">
    <property type="entry name" value="RPE"/>
    <property type="match status" value="1"/>
</dbReference>
<dbReference type="GO" id="GO:0005737">
    <property type="term" value="C:cytoplasm"/>
    <property type="evidence" value="ECO:0007669"/>
    <property type="project" value="UniProtKB-ARBA"/>
</dbReference>
<dbReference type="Gene3D" id="3.20.20.70">
    <property type="entry name" value="Aldolase class I"/>
    <property type="match status" value="1"/>
</dbReference>
<evidence type="ECO:0000256" key="12">
    <source>
        <dbReference type="PIRSR" id="PIRSR001461-1"/>
    </source>
</evidence>
<evidence type="ECO:0000256" key="9">
    <source>
        <dbReference type="ARBA" id="ARBA00023235"/>
    </source>
</evidence>
<dbReference type="RefSeq" id="WP_027291493.1">
    <property type="nucleotide sequence ID" value="NZ_CALVFX010000001.1"/>
</dbReference>
<feature type="binding site" evidence="10 13">
    <location>
        <position position="35"/>
    </location>
    <ligand>
        <name>a divalent metal cation</name>
        <dbReference type="ChEBI" id="CHEBI:60240"/>
    </ligand>
</feature>
<sequence>MPRIISPSFLSADFLHLGDAARTVNDSRAEWFHLDVMDGVFVPNISFGLPVVSALRKATDKVLDVHLMIVQPERYVADFKAAGADYLTVHVEASTHLHRTLQSIRDAGMRAGVALNPHTPVSAIEEVAALTDMVLIMSVNPGFGGQRFIASSLDKVSRAKDLLLRKNSPALIQVDGGVNADNAAQIFAAGADVLVAGNAVFGAEDPVAAIQQLIEA</sequence>
<comment type="cofactor">
    <cofactor evidence="4">
        <name>Zn(2+)</name>
        <dbReference type="ChEBI" id="CHEBI:29105"/>
    </cofactor>
</comment>
<dbReference type="InterPro" id="IPR011060">
    <property type="entry name" value="RibuloseP-bd_barrel"/>
</dbReference>
<organism evidence="15 16">
    <name type="scientific">Rikenella microfusus</name>
    <dbReference type="NCBI Taxonomy" id="28139"/>
    <lineage>
        <taxon>Bacteria</taxon>
        <taxon>Pseudomonadati</taxon>
        <taxon>Bacteroidota</taxon>
        <taxon>Bacteroidia</taxon>
        <taxon>Bacteroidales</taxon>
        <taxon>Rikenellaceae</taxon>
        <taxon>Rikenella</taxon>
    </lineage>
</organism>
<evidence type="ECO:0000256" key="4">
    <source>
        <dbReference type="ARBA" id="ARBA00001947"/>
    </source>
</evidence>
<dbReference type="GO" id="GO:0019323">
    <property type="term" value="P:pentose catabolic process"/>
    <property type="evidence" value="ECO:0007669"/>
    <property type="project" value="UniProtKB-UniRule"/>
</dbReference>
<comment type="catalytic activity">
    <reaction evidence="1 10 11">
        <text>D-ribulose 5-phosphate = D-xylulose 5-phosphate</text>
        <dbReference type="Rhea" id="RHEA:13677"/>
        <dbReference type="ChEBI" id="CHEBI:57737"/>
        <dbReference type="ChEBI" id="CHEBI:58121"/>
        <dbReference type="EC" id="5.1.3.1"/>
    </reaction>
</comment>
<dbReference type="EC" id="5.1.3.1" evidence="7 10"/>
<name>A0A379MUW7_9BACT</name>
<feature type="active site" description="Proton acceptor" evidence="10 12">
    <location>
        <position position="35"/>
    </location>
</feature>
<keyword evidence="13" id="KW-0862">Zinc</keyword>
<feature type="binding site" evidence="10 14">
    <location>
        <position position="8"/>
    </location>
    <ligand>
        <name>substrate</name>
    </ligand>
</feature>
<evidence type="ECO:0000256" key="6">
    <source>
        <dbReference type="ARBA" id="ARBA00009541"/>
    </source>
</evidence>
<feature type="binding site" evidence="10 14">
    <location>
        <begin position="142"/>
        <end position="145"/>
    </location>
    <ligand>
        <name>substrate</name>
    </ligand>
</feature>
<dbReference type="PROSITE" id="PS01086">
    <property type="entry name" value="RIBUL_P_3_EPIMER_2"/>
    <property type="match status" value="1"/>
</dbReference>
<evidence type="ECO:0000256" key="3">
    <source>
        <dbReference type="ARBA" id="ARBA00001941"/>
    </source>
</evidence>
<comment type="cofactor">
    <cofactor evidence="3">
        <name>Co(2+)</name>
        <dbReference type="ChEBI" id="CHEBI:48828"/>
    </cofactor>
</comment>
<keyword evidence="8 10" id="KW-0479">Metal-binding</keyword>
<comment type="cofactor">
    <cofactor evidence="10 13">
        <name>a divalent metal cation</name>
        <dbReference type="ChEBI" id="CHEBI:60240"/>
    </cofactor>
    <text evidence="10 13">Binds 1 divalent metal cation per subunit.</text>
</comment>
<keyword evidence="13" id="KW-0170">Cobalt</keyword>
<dbReference type="EMBL" id="UGVL01000001">
    <property type="protein sequence ID" value="SUE34680.1"/>
    <property type="molecule type" value="Genomic_DNA"/>
</dbReference>
<dbReference type="InterPro" id="IPR013785">
    <property type="entry name" value="Aldolase_TIM"/>
</dbReference>
<keyword evidence="9 10" id="KW-0413">Isomerase</keyword>
<evidence type="ECO:0000256" key="10">
    <source>
        <dbReference type="HAMAP-Rule" id="MF_02227"/>
    </source>
</evidence>
<feature type="binding site" evidence="10">
    <location>
        <begin position="175"/>
        <end position="177"/>
    </location>
    <ligand>
        <name>substrate</name>
    </ligand>
</feature>
<keyword evidence="13" id="KW-0464">Manganese</keyword>
<dbReference type="PANTHER" id="PTHR11749">
    <property type="entry name" value="RIBULOSE-5-PHOSPHATE-3-EPIMERASE"/>
    <property type="match status" value="1"/>
</dbReference>
<feature type="binding site" evidence="10 13">
    <location>
        <position position="33"/>
    </location>
    <ligand>
        <name>a divalent metal cation</name>
        <dbReference type="ChEBI" id="CHEBI:60240"/>
    </ligand>
</feature>
<feature type="binding site" evidence="10 14">
    <location>
        <position position="66"/>
    </location>
    <ligand>
        <name>substrate</name>
    </ligand>
</feature>
<dbReference type="HAMAP" id="MF_02227">
    <property type="entry name" value="RPE"/>
    <property type="match status" value="1"/>
</dbReference>
<evidence type="ECO:0000256" key="14">
    <source>
        <dbReference type="PIRSR" id="PIRSR001461-3"/>
    </source>
</evidence>
<dbReference type="InterPro" id="IPR000056">
    <property type="entry name" value="Ribul_P_3_epim-like"/>
</dbReference>
<keyword evidence="10 11" id="KW-0119">Carbohydrate metabolism</keyword>
<dbReference type="OrthoDB" id="1645589at2"/>
<dbReference type="GO" id="GO:0006098">
    <property type="term" value="P:pentose-phosphate shunt"/>
    <property type="evidence" value="ECO:0007669"/>
    <property type="project" value="UniProtKB-UniRule"/>
</dbReference>
<proteinExistence type="inferred from homology"/>
<comment type="cofactor">
    <cofactor evidence="5">
        <name>Fe(2+)</name>
        <dbReference type="ChEBI" id="CHEBI:29033"/>
    </cofactor>
</comment>
<dbReference type="PROSITE" id="PS01085">
    <property type="entry name" value="RIBUL_P_3_EPIMER_1"/>
    <property type="match status" value="1"/>
</dbReference>
<evidence type="ECO:0000313" key="15">
    <source>
        <dbReference type="EMBL" id="SUE34680.1"/>
    </source>
</evidence>
<dbReference type="SUPFAM" id="SSF51366">
    <property type="entry name" value="Ribulose-phoshate binding barrel"/>
    <property type="match status" value="1"/>
</dbReference>
<evidence type="ECO:0000256" key="2">
    <source>
        <dbReference type="ARBA" id="ARBA00001936"/>
    </source>
</evidence>
<dbReference type="NCBIfam" id="TIGR01163">
    <property type="entry name" value="rpe"/>
    <property type="match status" value="1"/>
</dbReference>
<dbReference type="GO" id="GO:0004750">
    <property type="term" value="F:D-ribulose-phosphate 3-epimerase activity"/>
    <property type="evidence" value="ECO:0007669"/>
    <property type="project" value="UniProtKB-UniRule"/>
</dbReference>
<dbReference type="FunFam" id="3.20.20.70:FF:000004">
    <property type="entry name" value="Ribulose-phosphate 3-epimerase"/>
    <property type="match status" value="1"/>
</dbReference>
<comment type="caution">
    <text evidence="10">Lacks conserved residue(s) required for the propagation of feature annotation.</text>
</comment>
<evidence type="ECO:0000256" key="8">
    <source>
        <dbReference type="ARBA" id="ARBA00022723"/>
    </source>
</evidence>
<feature type="binding site" evidence="10 13">
    <location>
        <position position="66"/>
    </location>
    <ligand>
        <name>a divalent metal cation</name>
        <dbReference type="ChEBI" id="CHEBI:60240"/>
    </ligand>
</feature>
<accession>A0A379MUW7</accession>
<keyword evidence="16" id="KW-1185">Reference proteome</keyword>
<dbReference type="NCBIfam" id="NF004076">
    <property type="entry name" value="PRK05581.1-4"/>
    <property type="match status" value="1"/>
</dbReference>
<dbReference type="AlphaFoldDB" id="A0A379MUW7"/>
<dbReference type="InterPro" id="IPR026019">
    <property type="entry name" value="Ribul_P_3_epim"/>
</dbReference>
<evidence type="ECO:0000256" key="13">
    <source>
        <dbReference type="PIRSR" id="PIRSR001461-2"/>
    </source>
</evidence>
<dbReference type="Pfam" id="PF00834">
    <property type="entry name" value="Ribul_P_3_epim"/>
    <property type="match status" value="1"/>
</dbReference>
<reference evidence="15 16" key="1">
    <citation type="submission" date="2018-06" db="EMBL/GenBank/DDBJ databases">
        <authorList>
            <consortium name="Pathogen Informatics"/>
            <person name="Doyle S."/>
        </authorList>
    </citation>
    <scope>NUCLEOTIDE SEQUENCE [LARGE SCALE GENOMIC DNA]</scope>
    <source>
        <strain evidence="15 16">NCTC11190</strain>
    </source>
</reference>
<comment type="function">
    <text evidence="10">Catalyzes the reversible epimerization of D-ribulose 5-phosphate to D-xylulose 5-phosphate.</text>
</comment>
<dbReference type="STRING" id="880526.GCA_000427365_01905"/>
<feature type="binding site" evidence="14">
    <location>
        <position position="177"/>
    </location>
    <ligand>
        <name>substrate</name>
    </ligand>
</feature>
<comment type="pathway">
    <text evidence="10">Carbohydrate degradation.</text>
</comment>
<evidence type="ECO:0000256" key="1">
    <source>
        <dbReference type="ARBA" id="ARBA00001782"/>
    </source>
</evidence>
<feature type="binding site" evidence="10 13">
    <location>
        <position position="175"/>
    </location>
    <ligand>
        <name>a divalent metal cation</name>
        <dbReference type="ChEBI" id="CHEBI:60240"/>
    </ligand>
</feature>